<protein>
    <submittedName>
        <fullName evidence="1">Uncharacterized protein</fullName>
    </submittedName>
</protein>
<sequence>MLSRWFEVPVVCNGRVLRPVLAVESVTDEDLADLCIRMNLILDSIEYERCEGRLINLDIFDPVTSLLDELRSDRDVQLEDWIETINTFGEYYQLEDMNVIEVTPRAVANIETDAARLGIFLG</sequence>
<accession>A0A517PNQ2</accession>
<dbReference type="AlphaFoldDB" id="A0A517PNQ2"/>
<proteinExistence type="predicted"/>
<evidence type="ECO:0000313" key="1">
    <source>
        <dbReference type="EMBL" id="QDT21002.1"/>
    </source>
</evidence>
<name>A0A517PNQ2_9PLAN</name>
<reference evidence="1 2" key="1">
    <citation type="submission" date="2019-02" db="EMBL/GenBank/DDBJ databases">
        <title>Deep-cultivation of Planctomycetes and their phenomic and genomic characterization uncovers novel biology.</title>
        <authorList>
            <person name="Wiegand S."/>
            <person name="Jogler M."/>
            <person name="Boedeker C."/>
            <person name="Pinto D."/>
            <person name="Vollmers J."/>
            <person name="Rivas-Marin E."/>
            <person name="Kohn T."/>
            <person name="Peeters S.H."/>
            <person name="Heuer A."/>
            <person name="Rast P."/>
            <person name="Oberbeckmann S."/>
            <person name="Bunk B."/>
            <person name="Jeske O."/>
            <person name="Meyerdierks A."/>
            <person name="Storesund J.E."/>
            <person name="Kallscheuer N."/>
            <person name="Luecker S."/>
            <person name="Lage O.M."/>
            <person name="Pohl T."/>
            <person name="Merkel B.J."/>
            <person name="Hornburger P."/>
            <person name="Mueller R.-W."/>
            <person name="Bruemmer F."/>
            <person name="Labrenz M."/>
            <person name="Spormann A.M."/>
            <person name="Op den Camp H."/>
            <person name="Overmann J."/>
            <person name="Amann R."/>
            <person name="Jetten M.S.M."/>
            <person name="Mascher T."/>
            <person name="Medema M.H."/>
            <person name="Devos D.P."/>
            <person name="Kaster A.-K."/>
            <person name="Ovreas L."/>
            <person name="Rohde M."/>
            <person name="Galperin M.Y."/>
            <person name="Jogler C."/>
        </authorList>
    </citation>
    <scope>NUCLEOTIDE SEQUENCE [LARGE SCALE GENOMIC DNA]</scope>
    <source>
        <strain evidence="1 2">HG66A1</strain>
    </source>
</reference>
<evidence type="ECO:0000313" key="2">
    <source>
        <dbReference type="Proteomes" id="UP000320421"/>
    </source>
</evidence>
<organism evidence="1 2">
    <name type="scientific">Gimesia chilikensis</name>
    <dbReference type="NCBI Taxonomy" id="2605989"/>
    <lineage>
        <taxon>Bacteria</taxon>
        <taxon>Pseudomonadati</taxon>
        <taxon>Planctomycetota</taxon>
        <taxon>Planctomycetia</taxon>
        <taxon>Planctomycetales</taxon>
        <taxon>Planctomycetaceae</taxon>
        <taxon>Gimesia</taxon>
    </lineage>
</organism>
<dbReference type="Proteomes" id="UP000320421">
    <property type="component" value="Chromosome"/>
</dbReference>
<gene>
    <name evidence="1" type="ORF">HG66A1_27950</name>
</gene>
<keyword evidence="2" id="KW-1185">Reference proteome</keyword>
<dbReference type="EMBL" id="CP036266">
    <property type="protein sequence ID" value="QDT21002.1"/>
    <property type="molecule type" value="Genomic_DNA"/>
</dbReference>